<dbReference type="GO" id="GO:0004867">
    <property type="term" value="F:serine-type endopeptidase inhibitor activity"/>
    <property type="evidence" value="ECO:0007669"/>
    <property type="project" value="UniProtKB-KW"/>
</dbReference>
<dbReference type="WBParaSite" id="scf7180000418604.g2624">
    <property type="protein sequence ID" value="scf7180000418604.g2624"/>
    <property type="gene ID" value="scf7180000418604.g2624"/>
</dbReference>
<proteinExistence type="inferred from homology"/>
<evidence type="ECO:0000256" key="1">
    <source>
        <dbReference type="ARBA" id="ARBA00022690"/>
    </source>
</evidence>
<accession>A0A915NH13</accession>
<dbReference type="PANTHER" id="PTHR47247:SF1">
    <property type="entry name" value="KUNITZ-TYPE PROTEASE INHIBITOR 2"/>
    <property type="match status" value="1"/>
</dbReference>
<dbReference type="AlphaFoldDB" id="A0A915NH13"/>
<reference evidence="8" key="1">
    <citation type="submission" date="2022-11" db="UniProtKB">
        <authorList>
            <consortium name="WormBaseParasite"/>
        </authorList>
    </citation>
    <scope>IDENTIFICATION</scope>
</reference>
<dbReference type="InterPro" id="IPR002223">
    <property type="entry name" value="Kunitz_BPTI"/>
</dbReference>
<protein>
    <submittedName>
        <fullName evidence="8">BPTI/Kunitz inhibitor domain-containing protein</fullName>
    </submittedName>
</protein>
<evidence type="ECO:0000256" key="2">
    <source>
        <dbReference type="ARBA" id="ARBA00022900"/>
    </source>
</evidence>
<evidence type="ECO:0000259" key="6">
    <source>
        <dbReference type="Pfam" id="PF00014"/>
    </source>
</evidence>
<evidence type="ECO:0000256" key="3">
    <source>
        <dbReference type="ARBA" id="ARBA00023157"/>
    </source>
</evidence>
<feature type="domain" description="BPTI/Kunitz inhibitor" evidence="6">
    <location>
        <begin position="207"/>
        <end position="234"/>
    </location>
</feature>
<sequence>MSTSRPSELQKLCPNLQGIYCSHCGHKSVEEICPFECQYCNGGGLQGISRGAYSSQSSIVPQNLDDLMLQCKIIRGPYCSICTNPSINELCINECLECEYNKEYTNNLIKINEVNPVEEFEDLNEINGELSDYDKNNVQTNLNKLISQLYKIEKNEKRNKNEIKDVAAEEDENDENYYDLNLDEREIYDKENIGNELDADDYGIPEICKLEQDSGTCLALFERWWYNNDLGQCQICELKMVVGPCKAAIPRWWYDNGECKVIFGSYRNL</sequence>
<evidence type="ECO:0000313" key="7">
    <source>
        <dbReference type="Proteomes" id="UP000887560"/>
    </source>
</evidence>
<organism evidence="7 8">
    <name type="scientific">Meloidogyne floridensis</name>
    <dbReference type="NCBI Taxonomy" id="298350"/>
    <lineage>
        <taxon>Eukaryota</taxon>
        <taxon>Metazoa</taxon>
        <taxon>Ecdysozoa</taxon>
        <taxon>Nematoda</taxon>
        <taxon>Chromadorea</taxon>
        <taxon>Rhabditida</taxon>
        <taxon>Tylenchina</taxon>
        <taxon>Tylenchomorpha</taxon>
        <taxon>Tylenchoidea</taxon>
        <taxon>Meloidogynidae</taxon>
        <taxon>Meloidogyninae</taxon>
        <taxon>Meloidogyne</taxon>
    </lineage>
</organism>
<keyword evidence="1" id="KW-0646">Protease inhibitor</keyword>
<comment type="function">
    <text evidence="5">Serine protease inhibitor that inhibits trypsin at a molar ratio of 1:1.</text>
</comment>
<keyword evidence="2" id="KW-0722">Serine protease inhibitor</keyword>
<keyword evidence="3" id="KW-1015">Disulfide bond</keyword>
<dbReference type="PANTHER" id="PTHR47247">
    <property type="entry name" value="KUNITZ-TYPE PROTEASE INHIBITOR 2"/>
    <property type="match status" value="1"/>
</dbReference>
<evidence type="ECO:0000313" key="8">
    <source>
        <dbReference type="WBParaSite" id="scf7180000418604.g2624"/>
    </source>
</evidence>
<dbReference type="InterPro" id="IPR036880">
    <property type="entry name" value="Kunitz_BPTI_sf"/>
</dbReference>
<name>A0A915NH13_9BILA</name>
<keyword evidence="7" id="KW-1185">Reference proteome</keyword>
<comment type="similarity">
    <text evidence="4">Belongs to the venom Kunitz-type family. 01 (intermediate) subfamily.</text>
</comment>
<dbReference type="Gene3D" id="4.10.410.10">
    <property type="entry name" value="Pancreatic trypsin inhibitor Kunitz domain"/>
    <property type="match status" value="1"/>
</dbReference>
<evidence type="ECO:0000256" key="5">
    <source>
        <dbReference type="ARBA" id="ARBA00093388"/>
    </source>
</evidence>
<dbReference type="Proteomes" id="UP000887560">
    <property type="component" value="Unplaced"/>
</dbReference>
<dbReference type="SUPFAM" id="SSF57362">
    <property type="entry name" value="BPTI-like"/>
    <property type="match status" value="2"/>
</dbReference>
<dbReference type="Pfam" id="PF00014">
    <property type="entry name" value="Kunitz_BPTI"/>
    <property type="match status" value="1"/>
</dbReference>
<evidence type="ECO:0000256" key="4">
    <source>
        <dbReference type="ARBA" id="ARBA00049646"/>
    </source>
</evidence>